<sequence length="691" mass="73918">MREKPAPRVVEALNGALHRLFDERPRLHLLGEDIHDPYGGAFKVTRGLSTKHPDRVLTTPLSESGITGVAAGLALAGDQALVEIMFGDFAALAFDHILNLISKSVTMYGEQVPMPVVVRCPVGGTRGYGPTHSQSVQKYFLGIPNLKLYETSPFHDPYVLLSEALDHGPAMLFEDKVLYTRRLFRDDVVDAHHRFTLLAGPAGWAHMSPIDGGPADVVLLCPGGMAHRAIEAVNLLRERGIVTHLLVPARLHPLDLAPVLPLITAAPLVAVAEESTEGGTWGADVAARIHGEARQRIRSPLLLSSRDSVIPTARHLETMVLLDARRITEAVTEAHSGRTGDVPADRPVEGSTATTGVLFAAPKLNTNDTTYLVLHWHAEDGAYVTEDTPLVEVETSKAVEEIAAPASGRLRVHVDAGGEVAVGELLAELLPDELPPASAPEGALPGARPAPRPVPEPTPGPEAGRYPRTRTLDRVQRATAAVVSRAHREVPAAFTAIEVRIDEVMTHLRRMSAATGAEVGLPEVIVKAVAAARPAFPHLFGSLRDERTVELADRADVGVTLDAGNGLYTPVLRDCASRPLAEIADDLMEFRLKALRGEFSASELSGGAITVSLNPDPGVLLVHPIVMWPQLCMISVGGPLERVSLMDGVPVPCTATTLGLAYDHRAVNGREATAFLRTLAGALRDPEQLAD</sequence>
<dbReference type="Gene3D" id="3.40.50.920">
    <property type="match status" value="1"/>
</dbReference>
<dbReference type="PANTHER" id="PTHR11624:SF96">
    <property type="entry name" value="PYRUVATE DEHYDROGENASE E1 COMPONENT SUBUNIT BETA, MITOCHONDRIAL"/>
    <property type="match status" value="1"/>
</dbReference>
<proteinExistence type="inferred from homology"/>
<feature type="domain" description="Transketolase-like pyrimidine-binding" evidence="10">
    <location>
        <begin position="7"/>
        <end position="181"/>
    </location>
</feature>
<dbReference type="EC" id="2.3.1.-" evidence="8"/>
<name>A0A7W3T9J4_9ACTN</name>
<dbReference type="Pfam" id="PF02779">
    <property type="entry name" value="Transket_pyr"/>
    <property type="match status" value="1"/>
</dbReference>
<dbReference type="SMART" id="SM00861">
    <property type="entry name" value="Transket_pyr"/>
    <property type="match status" value="1"/>
</dbReference>
<dbReference type="CDD" id="cd06849">
    <property type="entry name" value="lipoyl_domain"/>
    <property type="match status" value="1"/>
</dbReference>
<dbReference type="EMBL" id="VKHT01000002">
    <property type="protein sequence ID" value="MBB0242555.1"/>
    <property type="molecule type" value="Genomic_DNA"/>
</dbReference>
<dbReference type="InterPro" id="IPR001078">
    <property type="entry name" value="2-oxoacid_DH_actylTfrase"/>
</dbReference>
<dbReference type="GO" id="GO:0006086">
    <property type="term" value="P:pyruvate decarboxylation to acetyl-CoA"/>
    <property type="evidence" value="ECO:0007669"/>
    <property type="project" value="InterPro"/>
</dbReference>
<dbReference type="SUPFAM" id="SSF52777">
    <property type="entry name" value="CoA-dependent acyltransferases"/>
    <property type="match status" value="1"/>
</dbReference>
<dbReference type="InterPro" id="IPR027110">
    <property type="entry name" value="PDHB_mito-type"/>
</dbReference>
<dbReference type="SUPFAM" id="SSF52922">
    <property type="entry name" value="TK C-terminal domain-like"/>
    <property type="match status" value="1"/>
</dbReference>
<keyword evidence="8" id="KW-0012">Acyltransferase</keyword>
<reference evidence="12" key="1">
    <citation type="submission" date="2019-10" db="EMBL/GenBank/DDBJ databases">
        <title>Streptomyces sp. nov., a novel actinobacterium isolated from alkaline environment.</title>
        <authorList>
            <person name="Golinska P."/>
        </authorList>
    </citation>
    <scope>NUCLEOTIDE SEQUENCE [LARGE SCALE GENOMIC DNA]</scope>
    <source>
        <strain evidence="12">DSM 42118</strain>
    </source>
</reference>
<evidence type="ECO:0000256" key="7">
    <source>
        <dbReference type="ARBA" id="ARBA00023317"/>
    </source>
</evidence>
<evidence type="ECO:0000313" key="12">
    <source>
        <dbReference type="Proteomes" id="UP000538929"/>
    </source>
</evidence>
<dbReference type="GO" id="GO:0000287">
    <property type="term" value="F:magnesium ion binding"/>
    <property type="evidence" value="ECO:0007669"/>
    <property type="project" value="UniProtKB-ARBA"/>
</dbReference>
<dbReference type="RefSeq" id="WP_182604365.1">
    <property type="nucleotide sequence ID" value="NZ_VKHT01000002.1"/>
</dbReference>
<organism evidence="11 12">
    <name type="scientific">Streptomyces alkaliphilus</name>
    <dbReference type="NCBI Taxonomy" id="1472722"/>
    <lineage>
        <taxon>Bacteria</taxon>
        <taxon>Bacillati</taxon>
        <taxon>Actinomycetota</taxon>
        <taxon>Actinomycetes</taxon>
        <taxon>Kitasatosporales</taxon>
        <taxon>Streptomycetaceae</taxon>
        <taxon>Streptomyces</taxon>
    </lineage>
</organism>
<dbReference type="InterPro" id="IPR005475">
    <property type="entry name" value="Transketolase-like_Pyr-bd"/>
</dbReference>
<evidence type="ECO:0000256" key="6">
    <source>
        <dbReference type="ARBA" id="ARBA00023052"/>
    </source>
</evidence>
<dbReference type="AlphaFoldDB" id="A0A7W3T9J4"/>
<evidence type="ECO:0000256" key="8">
    <source>
        <dbReference type="RuleBase" id="RU003423"/>
    </source>
</evidence>
<dbReference type="GO" id="GO:0016746">
    <property type="term" value="F:acyltransferase activity"/>
    <property type="evidence" value="ECO:0007669"/>
    <property type="project" value="UniProtKB-KW"/>
</dbReference>
<dbReference type="InterPro" id="IPR000089">
    <property type="entry name" value="Biotin_lipoyl"/>
</dbReference>
<evidence type="ECO:0000256" key="3">
    <source>
        <dbReference type="ARBA" id="ARBA00007317"/>
    </source>
</evidence>
<dbReference type="PROSITE" id="PS00189">
    <property type="entry name" value="LIPOYL"/>
    <property type="match status" value="1"/>
</dbReference>
<dbReference type="SUPFAM" id="SSF51230">
    <property type="entry name" value="Single hybrid motif"/>
    <property type="match status" value="1"/>
</dbReference>
<comment type="similarity">
    <text evidence="3 8">Belongs to the 2-oxoacid dehydrogenase family.</text>
</comment>
<dbReference type="Proteomes" id="UP000538929">
    <property type="component" value="Unassembled WGS sequence"/>
</dbReference>
<dbReference type="InterPro" id="IPR033248">
    <property type="entry name" value="Transketolase_C"/>
</dbReference>
<keyword evidence="4 8" id="KW-0450">Lipoyl</keyword>
<evidence type="ECO:0000256" key="4">
    <source>
        <dbReference type="ARBA" id="ARBA00022823"/>
    </source>
</evidence>
<accession>A0A7W3T9J4</accession>
<dbReference type="Gene3D" id="3.40.50.970">
    <property type="match status" value="1"/>
</dbReference>
<dbReference type="SUPFAM" id="SSF52518">
    <property type="entry name" value="Thiamin diphosphate-binding fold (THDP-binding)"/>
    <property type="match status" value="1"/>
</dbReference>
<dbReference type="Pfam" id="PF00364">
    <property type="entry name" value="Biotin_lipoyl"/>
    <property type="match status" value="1"/>
</dbReference>
<dbReference type="Gene3D" id="2.40.50.100">
    <property type="match status" value="1"/>
</dbReference>
<evidence type="ECO:0000256" key="1">
    <source>
        <dbReference type="ARBA" id="ARBA00001938"/>
    </source>
</evidence>
<evidence type="ECO:0000313" key="11">
    <source>
        <dbReference type="EMBL" id="MBB0242555.1"/>
    </source>
</evidence>
<dbReference type="InterPro" id="IPR029061">
    <property type="entry name" value="THDP-binding"/>
</dbReference>
<evidence type="ECO:0000259" key="10">
    <source>
        <dbReference type="SMART" id="SM00861"/>
    </source>
</evidence>
<comment type="caution">
    <text evidence="11">The sequence shown here is derived from an EMBL/GenBank/DDBJ whole genome shotgun (WGS) entry which is preliminary data.</text>
</comment>
<dbReference type="Pfam" id="PF00198">
    <property type="entry name" value="2-oxoacid_dh"/>
    <property type="match status" value="1"/>
</dbReference>
<dbReference type="InterPro" id="IPR023213">
    <property type="entry name" value="CAT-like_dom_sf"/>
</dbReference>
<keyword evidence="7" id="KW-0670">Pyruvate</keyword>
<dbReference type="Pfam" id="PF02780">
    <property type="entry name" value="Transketolase_C"/>
    <property type="match status" value="1"/>
</dbReference>
<dbReference type="Gene3D" id="3.30.559.10">
    <property type="entry name" value="Chloramphenicol acetyltransferase-like domain"/>
    <property type="match status" value="1"/>
</dbReference>
<dbReference type="InterPro" id="IPR009014">
    <property type="entry name" value="Transketo_C/PFOR_II"/>
</dbReference>
<comment type="cofactor">
    <cofactor evidence="1 8">
        <name>(R)-lipoate</name>
        <dbReference type="ChEBI" id="CHEBI:83088"/>
    </cofactor>
</comment>
<dbReference type="GO" id="GO:0004739">
    <property type="term" value="F:pyruvate dehydrogenase (acetyl-transferring) activity"/>
    <property type="evidence" value="ECO:0007669"/>
    <property type="project" value="InterPro"/>
</dbReference>
<keyword evidence="12" id="KW-1185">Reference proteome</keyword>
<comment type="cofactor">
    <cofactor evidence="2">
        <name>thiamine diphosphate</name>
        <dbReference type="ChEBI" id="CHEBI:58937"/>
    </cofactor>
</comment>
<dbReference type="InterPro" id="IPR011053">
    <property type="entry name" value="Single_hybrid_motif"/>
</dbReference>
<dbReference type="InterPro" id="IPR003016">
    <property type="entry name" value="2-oxoA_DH_lipoyl-BS"/>
</dbReference>
<evidence type="ECO:0000256" key="5">
    <source>
        <dbReference type="ARBA" id="ARBA00023002"/>
    </source>
</evidence>
<gene>
    <name evidence="11" type="ORF">FNQ90_00150</name>
</gene>
<protein>
    <recommendedName>
        <fullName evidence="8">Dihydrolipoamide acetyltransferase component of pyruvate dehydrogenase complex</fullName>
        <ecNumber evidence="8">2.3.1.-</ecNumber>
    </recommendedName>
</protein>
<evidence type="ECO:0000256" key="2">
    <source>
        <dbReference type="ARBA" id="ARBA00001964"/>
    </source>
</evidence>
<dbReference type="PANTHER" id="PTHR11624">
    <property type="entry name" value="DEHYDROGENASE RELATED"/>
    <property type="match status" value="1"/>
</dbReference>
<evidence type="ECO:0000256" key="9">
    <source>
        <dbReference type="SAM" id="MobiDB-lite"/>
    </source>
</evidence>
<keyword evidence="8" id="KW-0808">Transferase</keyword>
<keyword evidence="5" id="KW-0560">Oxidoreductase</keyword>
<keyword evidence="6" id="KW-0786">Thiamine pyrophosphate</keyword>
<feature type="compositionally biased region" description="Pro residues" evidence="9">
    <location>
        <begin position="448"/>
        <end position="460"/>
    </location>
</feature>
<feature type="region of interest" description="Disordered" evidence="9">
    <location>
        <begin position="433"/>
        <end position="471"/>
    </location>
</feature>